<keyword evidence="1" id="KW-0378">Hydrolase</keyword>
<dbReference type="EMBL" id="JBHUGY010000009">
    <property type="protein sequence ID" value="MFD2052539.1"/>
    <property type="molecule type" value="Genomic_DNA"/>
</dbReference>
<proteinExistence type="predicted"/>
<dbReference type="PANTHER" id="PTHR31956:SF1">
    <property type="entry name" value="NON-SPECIFIC PHOSPHOLIPASE C1"/>
    <property type="match status" value="1"/>
</dbReference>
<dbReference type="Pfam" id="PF04185">
    <property type="entry name" value="Phosphoesterase"/>
    <property type="match status" value="1"/>
</dbReference>
<evidence type="ECO:0000256" key="1">
    <source>
        <dbReference type="ARBA" id="ARBA00022801"/>
    </source>
</evidence>
<gene>
    <name evidence="2" type="ORF">ACFSQT_05310</name>
</gene>
<dbReference type="Proteomes" id="UP001597349">
    <property type="component" value="Unassembled WGS sequence"/>
</dbReference>
<accession>A0ABW4W7V6</accession>
<evidence type="ECO:0000313" key="2">
    <source>
        <dbReference type="EMBL" id="MFD2052539.1"/>
    </source>
</evidence>
<organism evidence="2 3">
    <name type="scientific">Mesorhizobium calcicola</name>
    <dbReference type="NCBI Taxonomy" id="1300310"/>
    <lineage>
        <taxon>Bacteria</taxon>
        <taxon>Pseudomonadati</taxon>
        <taxon>Pseudomonadota</taxon>
        <taxon>Alphaproteobacteria</taxon>
        <taxon>Hyphomicrobiales</taxon>
        <taxon>Phyllobacteriaceae</taxon>
        <taxon>Mesorhizobium</taxon>
    </lineage>
</organism>
<reference evidence="3" key="1">
    <citation type="journal article" date="2019" name="Int. J. Syst. Evol. Microbiol.">
        <title>The Global Catalogue of Microorganisms (GCM) 10K type strain sequencing project: providing services to taxonomists for standard genome sequencing and annotation.</title>
        <authorList>
            <consortium name="The Broad Institute Genomics Platform"/>
            <consortium name="The Broad Institute Genome Sequencing Center for Infectious Disease"/>
            <person name="Wu L."/>
            <person name="Ma J."/>
        </authorList>
    </citation>
    <scope>NUCLEOTIDE SEQUENCE [LARGE SCALE GENOMIC DNA]</scope>
    <source>
        <strain evidence="3">CGMCC 1.16226</strain>
    </source>
</reference>
<sequence>MPLTAMPDLRQVDLAEQAGGDVFVVGQSWHAVVRRLSTVAVLTASIALSGAPLAVASSRKPPKYDHVVVVIMENHSFEQISLAGRAAPYLNKLAKGGALFDRSYGVAHPSQPNYFALFSGLTQGVHDDGMHSFAAPNLAARLRSHGKTFAGYVEAGSPRKHNPWESFADAKGFEKPLAHLPRDYAKLPSVSFVIPNLENDMHDGTIEAADAWLKTYLGGYAAWSKKNNSLFIVTFDEDDYHTENHIFTVFYGFGVEPGRYSEKVDHYSVLRTIEDIESIPPLGTSVIRTVIASGWSRR</sequence>
<evidence type="ECO:0000313" key="3">
    <source>
        <dbReference type="Proteomes" id="UP001597349"/>
    </source>
</evidence>
<name>A0ABW4W7V6_9HYPH</name>
<dbReference type="InterPro" id="IPR017850">
    <property type="entry name" value="Alkaline_phosphatase_core_sf"/>
</dbReference>
<dbReference type="PANTHER" id="PTHR31956">
    <property type="entry name" value="NON-SPECIFIC PHOSPHOLIPASE C4-RELATED"/>
    <property type="match status" value="1"/>
</dbReference>
<keyword evidence="3" id="KW-1185">Reference proteome</keyword>
<comment type="caution">
    <text evidence="2">The sequence shown here is derived from an EMBL/GenBank/DDBJ whole genome shotgun (WGS) entry which is preliminary data.</text>
</comment>
<protein>
    <submittedName>
        <fullName evidence="2">Alkaline phosphatase family protein</fullName>
    </submittedName>
</protein>
<dbReference type="Gene3D" id="3.40.720.10">
    <property type="entry name" value="Alkaline Phosphatase, subunit A"/>
    <property type="match status" value="1"/>
</dbReference>
<dbReference type="InterPro" id="IPR007312">
    <property type="entry name" value="Phosphoesterase"/>
</dbReference>
<dbReference type="RefSeq" id="WP_379017310.1">
    <property type="nucleotide sequence ID" value="NZ_JBHUGY010000009.1"/>
</dbReference>
<dbReference type="SUPFAM" id="SSF53649">
    <property type="entry name" value="Alkaline phosphatase-like"/>
    <property type="match status" value="1"/>
</dbReference>